<keyword evidence="4 10" id="KW-0812">Transmembrane</keyword>
<dbReference type="PROSITE" id="PS52016">
    <property type="entry name" value="TONB_DEPENDENT_REC_3"/>
    <property type="match status" value="1"/>
</dbReference>
<dbReference type="Proteomes" id="UP000198785">
    <property type="component" value="Unassembled WGS sequence"/>
</dbReference>
<keyword evidence="7 10" id="KW-0472">Membrane</keyword>
<dbReference type="PANTHER" id="PTHR30069">
    <property type="entry name" value="TONB-DEPENDENT OUTER MEMBRANE RECEPTOR"/>
    <property type="match status" value="1"/>
</dbReference>
<organism evidence="14 15">
    <name type="scientific">Sphingobacterium wenxiniae</name>
    <dbReference type="NCBI Taxonomy" id="683125"/>
    <lineage>
        <taxon>Bacteria</taxon>
        <taxon>Pseudomonadati</taxon>
        <taxon>Bacteroidota</taxon>
        <taxon>Sphingobacteriia</taxon>
        <taxon>Sphingobacteriales</taxon>
        <taxon>Sphingobacteriaceae</taxon>
        <taxon>Sphingobacterium</taxon>
    </lineage>
</organism>
<dbReference type="OrthoDB" id="9812892at2"/>
<sequence length="763" mass="85779">MLLLCAFSAMAQQAAQTYTGRVLSAGEPVANASIYIENNTQQADENGLFTFTTSKSTVHIRITATGMESFSKQISLGSAVSPIVFELQPDDKKIEQVDVFGRTKVNEVNRQAYNVTAIDATKLYNTTLNISGALDRVAGIRVRESGGVGSNFNLSLNGFSGNHIRYFIDGIPMDNFGSSFQINNIPINMAERVEIYKGVVPMWLGSDALGGAINIVTSTKARNYVDASYSYGSFNTHRTVINAGVTTESGFTFLLNAYQNYSDNNYKVTVDAADIYTGAYTKDAVVRRFHDQYHNEAVVAQVGVVNKPYADRLLVGMTIGQNYKEIQTGARMISVFGGWHRRGNTLMPTLKYQKKDLLPGLDVTLNANFNLGKERNIDTLDRRYDWFGNFKPNGSGGERSKQVYEYRNNEGLATLAANYQLGERHSLALSNVASTFNRKGENLLDPLSSMYERGQRSFKNMLGVGYSYDIKDVWSTTVFSKFIHQRNQTGDATASTANRFGYGLASTYFLQPNLQVKASYELTNRMPTAYEIFGDLENQEANFSLKPERSHNINLGANYGWKSGDYHRFSIAGNLIYRYAYDFIFNRFNNNQSKLVADNREGVATRGADAEIHYSYKDYLRLGGSITYQYLQNKQKYEPEYTGVSPVYNDQMPNIPYFFGNADASVIFNNVGGQGNRLSVGYNLLYVHDFYLYWPSRGGEKLEIMKQVSHDVNAVYSLANGKYNIGLEARNLNDARLYDNFSLQKPGRAFYLNLRYYFQRTTK</sequence>
<dbReference type="Gene3D" id="2.40.170.20">
    <property type="entry name" value="TonB-dependent receptor, beta-barrel domain"/>
    <property type="match status" value="1"/>
</dbReference>
<evidence type="ECO:0000259" key="13">
    <source>
        <dbReference type="Pfam" id="PF07715"/>
    </source>
</evidence>
<dbReference type="InterPro" id="IPR008969">
    <property type="entry name" value="CarboxyPept-like_regulatory"/>
</dbReference>
<dbReference type="Pfam" id="PF00593">
    <property type="entry name" value="TonB_dep_Rec_b-barrel"/>
    <property type="match status" value="1"/>
</dbReference>
<evidence type="ECO:0000256" key="3">
    <source>
        <dbReference type="ARBA" id="ARBA00022452"/>
    </source>
</evidence>
<gene>
    <name evidence="14" type="ORF">SAMN05660206_10199</name>
</gene>
<feature type="domain" description="TonB-dependent receptor-like beta-barrel" evidence="12">
    <location>
        <begin position="308"/>
        <end position="682"/>
    </location>
</feature>
<feature type="domain" description="TonB-dependent receptor plug" evidence="13">
    <location>
        <begin position="110"/>
        <end position="212"/>
    </location>
</feature>
<evidence type="ECO:0000256" key="10">
    <source>
        <dbReference type="PROSITE-ProRule" id="PRU01360"/>
    </source>
</evidence>
<dbReference type="GO" id="GO:0044718">
    <property type="term" value="P:siderophore transmembrane transport"/>
    <property type="evidence" value="ECO:0007669"/>
    <property type="project" value="TreeGrafter"/>
</dbReference>
<evidence type="ECO:0000256" key="1">
    <source>
        <dbReference type="ARBA" id="ARBA00004571"/>
    </source>
</evidence>
<evidence type="ECO:0000313" key="14">
    <source>
        <dbReference type="EMBL" id="SFS31399.1"/>
    </source>
</evidence>
<evidence type="ECO:0000256" key="2">
    <source>
        <dbReference type="ARBA" id="ARBA00022448"/>
    </source>
</evidence>
<evidence type="ECO:0000256" key="4">
    <source>
        <dbReference type="ARBA" id="ARBA00022692"/>
    </source>
</evidence>
<dbReference type="Pfam" id="PF07715">
    <property type="entry name" value="Plug"/>
    <property type="match status" value="1"/>
</dbReference>
<evidence type="ECO:0000259" key="12">
    <source>
        <dbReference type="Pfam" id="PF00593"/>
    </source>
</evidence>
<dbReference type="STRING" id="683125.SAMN05660206_10199"/>
<dbReference type="GO" id="GO:0015344">
    <property type="term" value="F:siderophore uptake transmembrane transporter activity"/>
    <property type="evidence" value="ECO:0007669"/>
    <property type="project" value="TreeGrafter"/>
</dbReference>
<keyword evidence="15" id="KW-1185">Reference proteome</keyword>
<keyword evidence="9 10" id="KW-0998">Cell outer membrane</keyword>
<comment type="similarity">
    <text evidence="10 11">Belongs to the TonB-dependent receptor family.</text>
</comment>
<dbReference type="InterPro" id="IPR000531">
    <property type="entry name" value="Beta-barrel_TonB"/>
</dbReference>
<dbReference type="InterPro" id="IPR012910">
    <property type="entry name" value="Plug_dom"/>
</dbReference>
<evidence type="ECO:0000313" key="15">
    <source>
        <dbReference type="Proteomes" id="UP000198785"/>
    </source>
</evidence>
<dbReference type="InterPro" id="IPR039426">
    <property type="entry name" value="TonB-dep_rcpt-like"/>
</dbReference>
<accession>A0A1I6NU62</accession>
<keyword evidence="8 14" id="KW-0675">Receptor</keyword>
<evidence type="ECO:0000256" key="6">
    <source>
        <dbReference type="ARBA" id="ARBA00023077"/>
    </source>
</evidence>
<comment type="subcellular location">
    <subcellularLocation>
        <location evidence="1 10">Cell outer membrane</location>
        <topology evidence="1 10">Multi-pass membrane protein</topology>
    </subcellularLocation>
</comment>
<evidence type="ECO:0000256" key="9">
    <source>
        <dbReference type="ARBA" id="ARBA00023237"/>
    </source>
</evidence>
<evidence type="ECO:0000256" key="8">
    <source>
        <dbReference type="ARBA" id="ARBA00023170"/>
    </source>
</evidence>
<dbReference type="InterPro" id="IPR037066">
    <property type="entry name" value="Plug_dom_sf"/>
</dbReference>
<keyword evidence="6 11" id="KW-0798">TonB box</keyword>
<dbReference type="GO" id="GO:0009279">
    <property type="term" value="C:cell outer membrane"/>
    <property type="evidence" value="ECO:0007669"/>
    <property type="project" value="UniProtKB-SubCell"/>
</dbReference>
<evidence type="ECO:0000256" key="11">
    <source>
        <dbReference type="RuleBase" id="RU003357"/>
    </source>
</evidence>
<dbReference type="SUPFAM" id="SSF56935">
    <property type="entry name" value="Porins"/>
    <property type="match status" value="1"/>
</dbReference>
<dbReference type="Gene3D" id="2.60.40.1120">
    <property type="entry name" value="Carboxypeptidase-like, regulatory domain"/>
    <property type="match status" value="1"/>
</dbReference>
<dbReference type="PANTHER" id="PTHR30069:SF29">
    <property type="entry name" value="HEMOGLOBIN AND HEMOGLOBIN-HAPTOGLOBIN-BINDING PROTEIN 1-RELATED"/>
    <property type="match status" value="1"/>
</dbReference>
<keyword evidence="5" id="KW-0732">Signal</keyword>
<keyword evidence="2 10" id="KW-0813">Transport</keyword>
<dbReference type="SUPFAM" id="SSF49464">
    <property type="entry name" value="Carboxypeptidase regulatory domain-like"/>
    <property type="match status" value="1"/>
</dbReference>
<reference evidence="14 15" key="1">
    <citation type="submission" date="2016-10" db="EMBL/GenBank/DDBJ databases">
        <authorList>
            <person name="de Groot N.N."/>
        </authorList>
    </citation>
    <scope>NUCLEOTIDE SEQUENCE [LARGE SCALE GENOMIC DNA]</scope>
    <source>
        <strain evidence="14 15">DSM 22789</strain>
    </source>
</reference>
<dbReference type="InterPro" id="IPR036942">
    <property type="entry name" value="Beta-barrel_TonB_sf"/>
</dbReference>
<keyword evidence="3 10" id="KW-1134">Transmembrane beta strand</keyword>
<dbReference type="AlphaFoldDB" id="A0A1I6NU62"/>
<dbReference type="Pfam" id="PF13715">
    <property type="entry name" value="CarbopepD_reg_2"/>
    <property type="match status" value="1"/>
</dbReference>
<proteinExistence type="inferred from homology"/>
<protein>
    <submittedName>
        <fullName evidence="14">Outer membrane receptor proteins, mostly Fe transport</fullName>
    </submittedName>
</protein>
<evidence type="ECO:0000256" key="5">
    <source>
        <dbReference type="ARBA" id="ARBA00022729"/>
    </source>
</evidence>
<name>A0A1I6NU62_9SPHI</name>
<evidence type="ECO:0000256" key="7">
    <source>
        <dbReference type="ARBA" id="ARBA00023136"/>
    </source>
</evidence>
<dbReference type="EMBL" id="FOZZ01000001">
    <property type="protein sequence ID" value="SFS31399.1"/>
    <property type="molecule type" value="Genomic_DNA"/>
</dbReference>
<dbReference type="Gene3D" id="2.170.130.10">
    <property type="entry name" value="TonB-dependent receptor, plug domain"/>
    <property type="match status" value="1"/>
</dbReference>